<protein>
    <submittedName>
        <fullName evidence="2">Uncharacterized protein</fullName>
    </submittedName>
</protein>
<sequence length="127" mass="13661">MARPKVACRNMSLRHKDKGIKINEGAAVSKGKATKLSTIGGKGKAPTSPEVSSDSEGIYDTYLTASESEGEQQESQSVASDDDELIMAQWAELRSKKLNDPSRIRNPPPTTPTPPVLKQAMLLAPLI</sequence>
<evidence type="ECO:0000313" key="2">
    <source>
        <dbReference type="EnsemblPlants" id="PGSC0003DMT400085466"/>
    </source>
</evidence>
<keyword evidence="3" id="KW-1185">Reference proteome</keyword>
<reference evidence="2" key="2">
    <citation type="submission" date="2015-06" db="UniProtKB">
        <authorList>
            <consortium name="EnsemblPlants"/>
        </authorList>
    </citation>
    <scope>IDENTIFICATION</scope>
    <source>
        <strain evidence="2">DM1-3 516 R44</strain>
    </source>
</reference>
<dbReference type="EnsemblPlants" id="PGSC0003DMT400085466">
    <property type="protein sequence ID" value="PGSC0003DMT400085466"/>
    <property type="gene ID" value="PGSC0003DMG400035037"/>
</dbReference>
<dbReference type="AlphaFoldDB" id="M1D9K2"/>
<feature type="compositionally biased region" description="Basic and acidic residues" evidence="1">
    <location>
        <begin position="93"/>
        <end position="103"/>
    </location>
</feature>
<organism evidence="2 3">
    <name type="scientific">Solanum tuberosum</name>
    <name type="common">Potato</name>
    <dbReference type="NCBI Taxonomy" id="4113"/>
    <lineage>
        <taxon>Eukaryota</taxon>
        <taxon>Viridiplantae</taxon>
        <taxon>Streptophyta</taxon>
        <taxon>Embryophyta</taxon>
        <taxon>Tracheophyta</taxon>
        <taxon>Spermatophyta</taxon>
        <taxon>Magnoliopsida</taxon>
        <taxon>eudicotyledons</taxon>
        <taxon>Gunneridae</taxon>
        <taxon>Pentapetalae</taxon>
        <taxon>asterids</taxon>
        <taxon>lamiids</taxon>
        <taxon>Solanales</taxon>
        <taxon>Solanaceae</taxon>
        <taxon>Solanoideae</taxon>
        <taxon>Solaneae</taxon>
        <taxon>Solanum</taxon>
    </lineage>
</organism>
<reference evidence="3" key="1">
    <citation type="journal article" date="2011" name="Nature">
        <title>Genome sequence and analysis of the tuber crop potato.</title>
        <authorList>
            <consortium name="The Potato Genome Sequencing Consortium"/>
        </authorList>
    </citation>
    <scope>NUCLEOTIDE SEQUENCE [LARGE SCALE GENOMIC DNA]</scope>
    <source>
        <strain evidence="3">cv. DM1-3 516 R44</strain>
    </source>
</reference>
<dbReference type="HOGENOM" id="CLU_029307_5_1_1"/>
<evidence type="ECO:0000313" key="3">
    <source>
        <dbReference type="Proteomes" id="UP000011115"/>
    </source>
</evidence>
<accession>M1D9K2</accession>
<evidence type="ECO:0000256" key="1">
    <source>
        <dbReference type="SAM" id="MobiDB-lite"/>
    </source>
</evidence>
<dbReference type="Gramene" id="PGSC0003DMT400085466">
    <property type="protein sequence ID" value="PGSC0003DMT400085466"/>
    <property type="gene ID" value="PGSC0003DMG400035037"/>
</dbReference>
<name>M1D9K2_SOLTU</name>
<dbReference type="Proteomes" id="UP000011115">
    <property type="component" value="Unassembled WGS sequence"/>
</dbReference>
<feature type="compositionally biased region" description="Pro residues" evidence="1">
    <location>
        <begin position="106"/>
        <end position="115"/>
    </location>
</feature>
<dbReference type="PaxDb" id="4113-PGSC0003DMT400085466"/>
<proteinExistence type="predicted"/>
<dbReference type="InParanoid" id="M1D9K2"/>
<feature type="region of interest" description="Disordered" evidence="1">
    <location>
        <begin position="29"/>
        <end position="118"/>
    </location>
</feature>